<dbReference type="EMBL" id="JPOS01000125">
    <property type="protein sequence ID" value="KGE84818.1"/>
    <property type="molecule type" value="Genomic_DNA"/>
</dbReference>
<dbReference type="Pfam" id="PF14355">
    <property type="entry name" value="Abi_C"/>
    <property type="match status" value="1"/>
</dbReference>
<keyword evidence="3" id="KW-1185">Reference proteome</keyword>
<dbReference type="OrthoDB" id="6121546at2"/>
<dbReference type="STRING" id="1524460.IX84_31630"/>
<reference evidence="2 3" key="1">
    <citation type="journal article" date="2014" name="Int. J. Syst. Evol. Microbiol.">
        <title>Phaeodactylibacter xiamenensis gen. nov., sp. nov., a member of the family Saprospiraceae isolated from the marine alga Phaeodactylum tricornutum.</title>
        <authorList>
            <person name="Chen Z.Jr."/>
            <person name="Lei X."/>
            <person name="Lai Q."/>
            <person name="Li Y."/>
            <person name="Zhang B."/>
            <person name="Zhang J."/>
            <person name="Zhang H."/>
            <person name="Yang L."/>
            <person name="Zheng W."/>
            <person name="Tian Y."/>
            <person name="Yu Z."/>
            <person name="Xu H.Jr."/>
            <person name="Zheng T."/>
        </authorList>
    </citation>
    <scope>NUCLEOTIDE SEQUENCE [LARGE SCALE GENOMIC DNA]</scope>
    <source>
        <strain evidence="2 3">KD52</strain>
    </source>
</reference>
<accession>A0A098RZ79</accession>
<evidence type="ECO:0000313" key="3">
    <source>
        <dbReference type="Proteomes" id="UP000029736"/>
    </source>
</evidence>
<name>A0A098RZ79_9BACT</name>
<organism evidence="2 3">
    <name type="scientific">Phaeodactylibacter xiamenensis</name>
    <dbReference type="NCBI Taxonomy" id="1524460"/>
    <lineage>
        <taxon>Bacteria</taxon>
        <taxon>Pseudomonadati</taxon>
        <taxon>Bacteroidota</taxon>
        <taxon>Saprospiria</taxon>
        <taxon>Saprospirales</taxon>
        <taxon>Haliscomenobacteraceae</taxon>
        <taxon>Phaeodactylibacter</taxon>
    </lineage>
</organism>
<gene>
    <name evidence="2" type="ORF">IX84_31630</name>
</gene>
<dbReference type="InterPro" id="IPR026001">
    <property type="entry name" value="Abi-like_C"/>
</dbReference>
<comment type="caution">
    <text evidence="2">The sequence shown here is derived from an EMBL/GenBank/DDBJ whole genome shotgun (WGS) entry which is preliminary data.</text>
</comment>
<evidence type="ECO:0000259" key="1">
    <source>
        <dbReference type="Pfam" id="PF14355"/>
    </source>
</evidence>
<dbReference type="AlphaFoldDB" id="A0A098RZ79"/>
<feature type="domain" description="Abortive infection protein-like C-terminal" evidence="1">
    <location>
        <begin position="186"/>
        <end position="260"/>
    </location>
</feature>
<dbReference type="Proteomes" id="UP000029736">
    <property type="component" value="Unassembled WGS sequence"/>
</dbReference>
<evidence type="ECO:0000313" key="2">
    <source>
        <dbReference type="EMBL" id="KGE84818.1"/>
    </source>
</evidence>
<dbReference type="RefSeq" id="WP_044230290.1">
    <property type="nucleotide sequence ID" value="NZ_JPOS01000125.1"/>
</dbReference>
<sequence>MKISENTIEHLKLVITGDSEFTPYLSGPNLVKLFNRYGYNLTYGQGFPSRHIFAEDRLREMNDTDQLKPLIEEILDVRNFIGQEDKLDSAINHVNSFLRFDGYKLKKNGEFYKVYDDTGSLVEAETIETLSHEFVNEQIGKCNDKITSGDYNGAITNARSLTEAVFIELVEELTGKEMNYKGDLTQLYKSVKKELKLNIDKDQMPDSIIQILSGLNSIVNGLAGVSNIYGDRHATKLKPSKHHAKLAVNCAISICDFVIDSKEYQSNKEK</sequence>
<protein>
    <recommendedName>
        <fullName evidence="1">Abortive infection protein-like C-terminal domain-containing protein</fullName>
    </recommendedName>
</protein>
<proteinExistence type="predicted"/>